<organism evidence="4 5">
    <name type="scientific">Streptomyces rubellomurinus (strain ATCC 31215)</name>
    <dbReference type="NCBI Taxonomy" id="359131"/>
    <lineage>
        <taxon>Bacteria</taxon>
        <taxon>Bacillati</taxon>
        <taxon>Actinomycetota</taxon>
        <taxon>Actinomycetes</taxon>
        <taxon>Kitasatosporales</taxon>
        <taxon>Streptomycetaceae</taxon>
        <taxon>Streptomyces</taxon>
    </lineage>
</organism>
<keyword evidence="2 4" id="KW-0378">Hydrolase</keyword>
<proteinExistence type="predicted"/>
<dbReference type="Gene3D" id="3.90.79.10">
    <property type="entry name" value="Nucleoside Triphosphate Pyrophosphohydrolase"/>
    <property type="match status" value="1"/>
</dbReference>
<name>A0A0F2TB85_STRR3</name>
<evidence type="ECO:0000259" key="3">
    <source>
        <dbReference type="PROSITE" id="PS51462"/>
    </source>
</evidence>
<dbReference type="RefSeq" id="WP_045702628.1">
    <property type="nucleotide sequence ID" value="NZ_JZKH01000083.1"/>
</dbReference>
<comment type="cofactor">
    <cofactor evidence="1">
        <name>Mg(2+)</name>
        <dbReference type="ChEBI" id="CHEBI:18420"/>
    </cofactor>
</comment>
<dbReference type="OrthoDB" id="9814308at2"/>
<protein>
    <submittedName>
        <fullName evidence="4">NUDIX hydrolase</fullName>
    </submittedName>
</protein>
<dbReference type="SUPFAM" id="SSF55811">
    <property type="entry name" value="Nudix"/>
    <property type="match status" value="1"/>
</dbReference>
<dbReference type="AlphaFoldDB" id="A0A0F2TB85"/>
<evidence type="ECO:0000256" key="2">
    <source>
        <dbReference type="ARBA" id="ARBA00022801"/>
    </source>
</evidence>
<dbReference type="PANTHER" id="PTHR43046">
    <property type="entry name" value="GDP-MANNOSE MANNOSYL HYDROLASE"/>
    <property type="match status" value="1"/>
</dbReference>
<evidence type="ECO:0000313" key="5">
    <source>
        <dbReference type="Proteomes" id="UP000033699"/>
    </source>
</evidence>
<dbReference type="PRINTS" id="PR00502">
    <property type="entry name" value="NUDIXFAMILY"/>
</dbReference>
<dbReference type="Pfam" id="PF00293">
    <property type="entry name" value="NUDIX"/>
    <property type="match status" value="1"/>
</dbReference>
<dbReference type="InterPro" id="IPR015797">
    <property type="entry name" value="NUDIX_hydrolase-like_dom_sf"/>
</dbReference>
<dbReference type="InterPro" id="IPR000086">
    <property type="entry name" value="NUDIX_hydrolase_dom"/>
</dbReference>
<gene>
    <name evidence="4" type="ORF">VM95_29890</name>
</gene>
<dbReference type="PATRIC" id="fig|359131.3.peg.7477"/>
<comment type="caution">
    <text evidence="4">The sequence shown here is derived from an EMBL/GenBank/DDBJ whole genome shotgun (WGS) entry which is preliminary data.</text>
</comment>
<keyword evidence="5" id="KW-1185">Reference proteome</keyword>
<dbReference type="GO" id="GO:0016787">
    <property type="term" value="F:hydrolase activity"/>
    <property type="evidence" value="ECO:0007669"/>
    <property type="project" value="UniProtKB-KW"/>
</dbReference>
<dbReference type="EMBL" id="JZKH01000083">
    <property type="protein sequence ID" value="KJS58987.1"/>
    <property type="molecule type" value="Genomic_DNA"/>
</dbReference>
<accession>A0A0F2TB85</accession>
<dbReference type="PROSITE" id="PS51462">
    <property type="entry name" value="NUDIX"/>
    <property type="match status" value="1"/>
</dbReference>
<dbReference type="InterPro" id="IPR020476">
    <property type="entry name" value="Nudix_hydrolase"/>
</dbReference>
<dbReference type="PANTHER" id="PTHR43046:SF16">
    <property type="entry name" value="ADP-RIBOSE PYROPHOSPHATASE YJHB-RELATED"/>
    <property type="match status" value="1"/>
</dbReference>
<dbReference type="Proteomes" id="UP000033699">
    <property type="component" value="Unassembled WGS sequence"/>
</dbReference>
<feature type="domain" description="Nudix hydrolase" evidence="3">
    <location>
        <begin position="17"/>
        <end position="147"/>
    </location>
</feature>
<reference evidence="4 5" key="1">
    <citation type="submission" date="2015-02" db="EMBL/GenBank/DDBJ databases">
        <authorList>
            <person name="Ju K.-S."/>
            <person name="Doroghazi J.R."/>
            <person name="Metcalf W."/>
        </authorList>
    </citation>
    <scope>NUCLEOTIDE SEQUENCE [LARGE SCALE GENOMIC DNA]</scope>
    <source>
        <strain evidence="4 5">ATCC 31215</strain>
    </source>
</reference>
<evidence type="ECO:0000256" key="1">
    <source>
        <dbReference type="ARBA" id="ARBA00001946"/>
    </source>
</evidence>
<sequence length="155" mass="16974">MGRTEYYNDPNAPKANTLIPASNLLVVDDSGAILLQRRRDTGQWALPGGAQDIGETAAECAVRECVEETGIQAEITGFLGVYTNPNHIVAYTDGEIRQQYENTYIGRPVGGEPTINDEADGVRFVQPADLGQYDIHPSMRQQIGDYLAGTYPRLD</sequence>
<evidence type="ECO:0000313" key="4">
    <source>
        <dbReference type="EMBL" id="KJS58987.1"/>
    </source>
</evidence>